<dbReference type="RefSeq" id="XP_039123658.1">
    <property type="nucleotide sequence ID" value="XM_039267724.1"/>
</dbReference>
<gene>
    <name evidence="5" type="primary">LOC120260287</name>
</gene>
<dbReference type="GO" id="GO:0003729">
    <property type="term" value="F:mRNA binding"/>
    <property type="evidence" value="ECO:0007669"/>
    <property type="project" value="TreeGrafter"/>
</dbReference>
<accession>A0AB40B9K2</accession>
<reference evidence="5" key="1">
    <citation type="submission" date="2025-08" db="UniProtKB">
        <authorList>
            <consortium name="RefSeq"/>
        </authorList>
    </citation>
    <scope>IDENTIFICATION</scope>
</reference>
<dbReference type="InterPro" id="IPR011990">
    <property type="entry name" value="TPR-like_helical_dom_sf"/>
</dbReference>
<dbReference type="PANTHER" id="PTHR47933:SF11">
    <property type="entry name" value="PENTATRICOPEPTIDE REPEAT-CONTAINING PROTEIN 2"/>
    <property type="match status" value="1"/>
</dbReference>
<dbReference type="PROSITE" id="PS51375">
    <property type="entry name" value="PPR"/>
    <property type="match status" value="8"/>
</dbReference>
<dbReference type="PANTHER" id="PTHR47933">
    <property type="entry name" value="PENTATRICOPEPTIDE REPEAT-CONTAINING PROTEIN 1, MITOCHONDRIAL"/>
    <property type="match status" value="1"/>
</dbReference>
<evidence type="ECO:0000256" key="1">
    <source>
        <dbReference type="ARBA" id="ARBA00022737"/>
    </source>
</evidence>
<organism evidence="4 5">
    <name type="scientific">Dioscorea cayennensis subsp. rotundata</name>
    <name type="common">White Guinea yam</name>
    <name type="synonym">Dioscorea rotundata</name>
    <dbReference type="NCBI Taxonomy" id="55577"/>
    <lineage>
        <taxon>Eukaryota</taxon>
        <taxon>Viridiplantae</taxon>
        <taxon>Streptophyta</taxon>
        <taxon>Embryophyta</taxon>
        <taxon>Tracheophyta</taxon>
        <taxon>Spermatophyta</taxon>
        <taxon>Magnoliopsida</taxon>
        <taxon>Liliopsida</taxon>
        <taxon>Dioscoreales</taxon>
        <taxon>Dioscoreaceae</taxon>
        <taxon>Dioscorea</taxon>
    </lineage>
</organism>
<sequence>MPPSRLLTSRLARRNPSPIPSPDHLPTFLSAISASCHRRASNNDVTLLLSSSPSAITDLLSSFCRAGLLSEARHLLLSLKSPTAFHYNTVIHSLAVSNQASDAVRLFDDMCSRGVAPNAASFTIVVKILSFYLNDVDSANEVFQSMSRYKVAPDPVAYSTLIAGFCRFGRIQEACKVLDGMFERQCTPNINAFTSILRAYCMKGMIGEAKRLIFFMEKNGFVPDTIIYSVLIEGLCRIGEFDEVERVLGECDLKGWKPNEVTYNSYMNGLCKWGWVDEAFRQLEAMQSRGLFPDNVTLSILFDCLCRDDSKLWTAKCLLERNTELGWYVDVYFYNSLMNRLCETGNWSSVLKLLTDMMKKGIDPNTCTFTIVIRSLCLAGKFKKAICIICSQGFDADIVAFNTLIHRLSMAGMVAEAQLMFGMMNGQSIMPNEFTYCMMIDCLCKSGYFCEAIKCVLSSLKGRAFA</sequence>
<dbReference type="InterPro" id="IPR002885">
    <property type="entry name" value="PPR_rpt"/>
</dbReference>
<dbReference type="NCBIfam" id="TIGR00756">
    <property type="entry name" value="PPR"/>
    <property type="match status" value="6"/>
</dbReference>
<keyword evidence="4" id="KW-1185">Reference proteome</keyword>
<feature type="region of interest" description="Disordered" evidence="3">
    <location>
        <begin position="1"/>
        <end position="22"/>
    </location>
</feature>
<feature type="repeat" description="PPR" evidence="2">
    <location>
        <begin position="83"/>
        <end position="117"/>
    </location>
</feature>
<feature type="repeat" description="PPR" evidence="2">
    <location>
        <begin position="154"/>
        <end position="188"/>
    </location>
</feature>
<evidence type="ECO:0000256" key="3">
    <source>
        <dbReference type="SAM" id="MobiDB-lite"/>
    </source>
</evidence>
<dbReference type="AlphaFoldDB" id="A0AB40B9K2"/>
<dbReference type="Pfam" id="PF13041">
    <property type="entry name" value="PPR_2"/>
    <property type="match status" value="5"/>
</dbReference>
<feature type="repeat" description="PPR" evidence="2">
    <location>
        <begin position="259"/>
        <end position="293"/>
    </location>
</feature>
<feature type="repeat" description="PPR" evidence="2">
    <location>
        <begin position="330"/>
        <end position="364"/>
    </location>
</feature>
<dbReference type="Gene3D" id="1.25.40.10">
    <property type="entry name" value="Tetratricopeptide repeat domain"/>
    <property type="match status" value="4"/>
</dbReference>
<feature type="repeat" description="PPR" evidence="2">
    <location>
        <begin position="224"/>
        <end position="258"/>
    </location>
</feature>
<evidence type="ECO:0000313" key="5">
    <source>
        <dbReference type="RefSeq" id="XP_039123658.1"/>
    </source>
</evidence>
<evidence type="ECO:0000256" key="2">
    <source>
        <dbReference type="PROSITE-ProRule" id="PRU00708"/>
    </source>
</evidence>
<dbReference type="Pfam" id="PF01535">
    <property type="entry name" value="PPR"/>
    <property type="match status" value="1"/>
</dbReference>
<protein>
    <submittedName>
        <fullName evidence="5">LOW QUALITY PROTEIN: pentatricopeptide repeat-containing protein At1g05670, mitochondrial-like</fullName>
    </submittedName>
</protein>
<dbReference type="InterPro" id="IPR051240">
    <property type="entry name" value="Mito_RNA-Proc/Resp"/>
</dbReference>
<dbReference type="GeneID" id="120260287"/>
<name>A0AB40B9K2_DIOCR</name>
<feature type="repeat" description="PPR" evidence="2">
    <location>
        <begin position="397"/>
        <end position="431"/>
    </location>
</feature>
<dbReference type="Pfam" id="PF12854">
    <property type="entry name" value="PPR_1"/>
    <property type="match status" value="1"/>
</dbReference>
<keyword evidence="1" id="KW-0677">Repeat</keyword>
<feature type="repeat" description="PPR" evidence="2">
    <location>
        <begin position="189"/>
        <end position="223"/>
    </location>
</feature>
<evidence type="ECO:0000313" key="4">
    <source>
        <dbReference type="Proteomes" id="UP001515500"/>
    </source>
</evidence>
<feature type="repeat" description="PPR" evidence="2">
    <location>
        <begin position="432"/>
        <end position="466"/>
    </location>
</feature>
<dbReference type="Proteomes" id="UP001515500">
    <property type="component" value="Chromosome 5"/>
</dbReference>
<proteinExistence type="predicted"/>